<dbReference type="PANTHER" id="PTHR45431">
    <property type="entry name" value="RHODANESE-LIKE DOMAIN-CONTAINING PROTEIN 15, CHLOROPLASTIC"/>
    <property type="match status" value="1"/>
</dbReference>
<proteinExistence type="predicted"/>
<name>A0AAP0BW94_9ASPA</name>
<evidence type="ECO:0000313" key="3">
    <source>
        <dbReference type="Proteomes" id="UP001418222"/>
    </source>
</evidence>
<sequence>MVYGKITKGSSGLKVQQLQKKIRPYEKRKLTAAPMRKIAFGKRDQAVLLLRHCYGAEEQEAQVSKKESMLAVGINIFNNKIAGVIFICTSKLAQRDSLRKSCRSSERGREADLQVTSSIGQSKIFILVTMKKGVGLGFFKLSVPEFEHPRYAWFECQRCAPETEHRELLLPEDVTPADLTTRAETLPSSPDFRDVSCVAAGDSLLIYEVRCTPNTGDVRSLVTGAGQEAAVPSSVPVRVAHELLQAGHRYLDVRTLDEFNGGHVVGATNIPFMFTVGSASLSRGLLRPLFFYPPPALPLSWLPPPPSYHLSSPFIILSHVGPPSPFFLYPRGLLLSAAASFYPLRSLSICCDLSFLLSAAGSLSLPTRGFLSA</sequence>
<dbReference type="EMBL" id="JBBWWQ010000003">
    <property type="protein sequence ID" value="KAK8951750.1"/>
    <property type="molecule type" value="Genomic_DNA"/>
</dbReference>
<evidence type="ECO:0000259" key="1">
    <source>
        <dbReference type="PROSITE" id="PS50206"/>
    </source>
</evidence>
<dbReference type="InterPro" id="IPR052367">
    <property type="entry name" value="Thiosulfate_ST/Rhodanese-like"/>
</dbReference>
<dbReference type="InterPro" id="IPR036873">
    <property type="entry name" value="Rhodanese-like_dom_sf"/>
</dbReference>
<dbReference type="PANTHER" id="PTHR45431:SF3">
    <property type="entry name" value="RHODANESE-LIKE DOMAIN-CONTAINING PROTEIN 15, CHLOROPLASTIC"/>
    <property type="match status" value="1"/>
</dbReference>
<evidence type="ECO:0000313" key="2">
    <source>
        <dbReference type="EMBL" id="KAK8951750.1"/>
    </source>
</evidence>
<feature type="domain" description="Rhodanese" evidence="1">
    <location>
        <begin position="244"/>
        <end position="273"/>
    </location>
</feature>
<reference evidence="2 3" key="1">
    <citation type="journal article" date="2022" name="Nat. Plants">
        <title>Genomes of leafy and leafless Platanthera orchids illuminate the evolution of mycoheterotrophy.</title>
        <authorList>
            <person name="Li M.H."/>
            <person name="Liu K.W."/>
            <person name="Li Z."/>
            <person name="Lu H.C."/>
            <person name="Ye Q.L."/>
            <person name="Zhang D."/>
            <person name="Wang J.Y."/>
            <person name="Li Y.F."/>
            <person name="Zhong Z.M."/>
            <person name="Liu X."/>
            <person name="Yu X."/>
            <person name="Liu D.K."/>
            <person name="Tu X.D."/>
            <person name="Liu B."/>
            <person name="Hao Y."/>
            <person name="Liao X.Y."/>
            <person name="Jiang Y.T."/>
            <person name="Sun W.H."/>
            <person name="Chen J."/>
            <person name="Chen Y.Q."/>
            <person name="Ai Y."/>
            <person name="Zhai J.W."/>
            <person name="Wu S.S."/>
            <person name="Zhou Z."/>
            <person name="Hsiao Y.Y."/>
            <person name="Wu W.L."/>
            <person name="Chen Y.Y."/>
            <person name="Lin Y.F."/>
            <person name="Hsu J.L."/>
            <person name="Li C.Y."/>
            <person name="Wang Z.W."/>
            <person name="Zhao X."/>
            <person name="Zhong W.Y."/>
            <person name="Ma X.K."/>
            <person name="Ma L."/>
            <person name="Huang J."/>
            <person name="Chen G.Z."/>
            <person name="Huang M.Z."/>
            <person name="Huang L."/>
            <person name="Peng D.H."/>
            <person name="Luo Y.B."/>
            <person name="Zou S.Q."/>
            <person name="Chen S.P."/>
            <person name="Lan S."/>
            <person name="Tsai W.C."/>
            <person name="Van de Peer Y."/>
            <person name="Liu Z.J."/>
        </authorList>
    </citation>
    <scope>NUCLEOTIDE SEQUENCE [LARGE SCALE GENOMIC DNA]</scope>
    <source>
        <strain evidence="2">Lor287</strain>
    </source>
</reference>
<dbReference type="InterPro" id="IPR001763">
    <property type="entry name" value="Rhodanese-like_dom"/>
</dbReference>
<gene>
    <name evidence="2" type="ORF">KSP39_PZI004400</name>
</gene>
<organism evidence="2 3">
    <name type="scientific">Platanthera zijinensis</name>
    <dbReference type="NCBI Taxonomy" id="2320716"/>
    <lineage>
        <taxon>Eukaryota</taxon>
        <taxon>Viridiplantae</taxon>
        <taxon>Streptophyta</taxon>
        <taxon>Embryophyta</taxon>
        <taxon>Tracheophyta</taxon>
        <taxon>Spermatophyta</taxon>
        <taxon>Magnoliopsida</taxon>
        <taxon>Liliopsida</taxon>
        <taxon>Asparagales</taxon>
        <taxon>Orchidaceae</taxon>
        <taxon>Orchidoideae</taxon>
        <taxon>Orchideae</taxon>
        <taxon>Orchidinae</taxon>
        <taxon>Platanthera</taxon>
    </lineage>
</organism>
<keyword evidence="3" id="KW-1185">Reference proteome</keyword>
<dbReference type="Proteomes" id="UP001418222">
    <property type="component" value="Unassembled WGS sequence"/>
</dbReference>
<dbReference type="CDD" id="cd00158">
    <property type="entry name" value="RHOD"/>
    <property type="match status" value="1"/>
</dbReference>
<comment type="caution">
    <text evidence="2">The sequence shown here is derived from an EMBL/GenBank/DDBJ whole genome shotgun (WGS) entry which is preliminary data.</text>
</comment>
<dbReference type="SUPFAM" id="SSF52821">
    <property type="entry name" value="Rhodanese/Cell cycle control phosphatase"/>
    <property type="match status" value="1"/>
</dbReference>
<dbReference type="Gene3D" id="3.40.250.10">
    <property type="entry name" value="Rhodanese-like domain"/>
    <property type="match status" value="1"/>
</dbReference>
<dbReference type="AlphaFoldDB" id="A0AAP0BW94"/>
<dbReference type="PROSITE" id="PS50206">
    <property type="entry name" value="RHODANESE_3"/>
    <property type="match status" value="1"/>
</dbReference>
<accession>A0AAP0BW94</accession>
<protein>
    <recommendedName>
        <fullName evidence="1">Rhodanese domain-containing protein</fullName>
    </recommendedName>
</protein>